<dbReference type="AlphaFoldDB" id="D8R7R4"/>
<reference evidence="3 4" key="1">
    <citation type="journal article" date="2011" name="Science">
        <title>The Selaginella genome identifies genetic changes associated with the evolution of vascular plants.</title>
        <authorList>
            <person name="Banks J.A."/>
            <person name="Nishiyama T."/>
            <person name="Hasebe M."/>
            <person name="Bowman J.L."/>
            <person name="Gribskov M."/>
            <person name="dePamphilis C."/>
            <person name="Albert V.A."/>
            <person name="Aono N."/>
            <person name="Aoyama T."/>
            <person name="Ambrose B.A."/>
            <person name="Ashton N.W."/>
            <person name="Axtell M.J."/>
            <person name="Barker E."/>
            <person name="Barker M.S."/>
            <person name="Bennetzen J.L."/>
            <person name="Bonawitz N.D."/>
            <person name="Chapple C."/>
            <person name="Cheng C."/>
            <person name="Correa L.G."/>
            <person name="Dacre M."/>
            <person name="DeBarry J."/>
            <person name="Dreyer I."/>
            <person name="Elias M."/>
            <person name="Engstrom E.M."/>
            <person name="Estelle M."/>
            <person name="Feng L."/>
            <person name="Finet C."/>
            <person name="Floyd S.K."/>
            <person name="Frommer W.B."/>
            <person name="Fujita T."/>
            <person name="Gramzow L."/>
            <person name="Gutensohn M."/>
            <person name="Harholt J."/>
            <person name="Hattori M."/>
            <person name="Heyl A."/>
            <person name="Hirai T."/>
            <person name="Hiwatashi Y."/>
            <person name="Ishikawa M."/>
            <person name="Iwata M."/>
            <person name="Karol K.G."/>
            <person name="Koehler B."/>
            <person name="Kolukisaoglu U."/>
            <person name="Kubo M."/>
            <person name="Kurata T."/>
            <person name="Lalonde S."/>
            <person name="Li K."/>
            <person name="Li Y."/>
            <person name="Litt A."/>
            <person name="Lyons E."/>
            <person name="Manning G."/>
            <person name="Maruyama T."/>
            <person name="Michael T.P."/>
            <person name="Mikami K."/>
            <person name="Miyazaki S."/>
            <person name="Morinaga S."/>
            <person name="Murata T."/>
            <person name="Mueller-Roeber B."/>
            <person name="Nelson D.R."/>
            <person name="Obara M."/>
            <person name="Oguri Y."/>
            <person name="Olmstead R.G."/>
            <person name="Onodera N."/>
            <person name="Petersen B.L."/>
            <person name="Pils B."/>
            <person name="Prigge M."/>
            <person name="Rensing S.A."/>
            <person name="Riano-Pachon D.M."/>
            <person name="Roberts A.W."/>
            <person name="Sato Y."/>
            <person name="Scheller H.V."/>
            <person name="Schulz B."/>
            <person name="Schulz C."/>
            <person name="Shakirov E.V."/>
            <person name="Shibagaki N."/>
            <person name="Shinohara N."/>
            <person name="Shippen D.E."/>
            <person name="Soerensen I."/>
            <person name="Sotooka R."/>
            <person name="Sugimoto N."/>
            <person name="Sugita M."/>
            <person name="Sumikawa N."/>
            <person name="Tanurdzic M."/>
            <person name="Theissen G."/>
            <person name="Ulvskov P."/>
            <person name="Wakazuki S."/>
            <person name="Weng J.K."/>
            <person name="Willats W.W."/>
            <person name="Wipf D."/>
            <person name="Wolf P.G."/>
            <person name="Yang L."/>
            <person name="Zimmer A.D."/>
            <person name="Zhu Q."/>
            <person name="Mitros T."/>
            <person name="Hellsten U."/>
            <person name="Loque D."/>
            <person name="Otillar R."/>
            <person name="Salamov A."/>
            <person name="Schmutz J."/>
            <person name="Shapiro H."/>
            <person name="Lindquist E."/>
            <person name="Lucas S."/>
            <person name="Rokhsar D."/>
            <person name="Grigoriev I.V."/>
        </authorList>
    </citation>
    <scope>NUCLEOTIDE SEQUENCE [LARGE SCALE GENOMIC DNA]</scope>
</reference>
<dbReference type="Pfam" id="PF03031">
    <property type="entry name" value="NIF"/>
    <property type="match status" value="2"/>
</dbReference>
<comment type="subunit">
    <text evidence="1">Component of the TIM23 complex.</text>
</comment>
<keyword evidence="1" id="KW-0811">Translocation</keyword>
<evidence type="ECO:0000256" key="1">
    <source>
        <dbReference type="RuleBase" id="RU365079"/>
    </source>
</evidence>
<keyword evidence="1" id="KW-0813">Transport</keyword>
<dbReference type="EMBL" id="GL377573">
    <property type="protein sequence ID" value="EFJ31922.1"/>
    <property type="molecule type" value="Genomic_DNA"/>
</dbReference>
<dbReference type="KEGG" id="smo:SELMODRAFT_408265"/>
<dbReference type="Proteomes" id="UP000001514">
    <property type="component" value="Unassembled WGS sequence"/>
</dbReference>
<dbReference type="GO" id="GO:0004721">
    <property type="term" value="F:phosphoprotein phosphatase activity"/>
    <property type="evidence" value="ECO:0000318"/>
    <property type="project" value="GO_Central"/>
</dbReference>
<dbReference type="HOGENOM" id="CLU_488697_0_0_1"/>
<comment type="subcellular location">
    <subcellularLocation>
        <location evidence="1">Mitochondrion inner membrane</location>
        <topology evidence="1">Single-pass membrane protein</topology>
    </subcellularLocation>
</comment>
<feature type="domain" description="FCP1 homology" evidence="2">
    <location>
        <begin position="298"/>
        <end position="449"/>
    </location>
</feature>
<dbReference type="CDD" id="cd07521">
    <property type="entry name" value="HAD_FCP1-like"/>
    <property type="match status" value="1"/>
</dbReference>
<dbReference type="InParanoid" id="D8R7R4"/>
<protein>
    <recommendedName>
        <fullName evidence="1">Mitochondrial import inner membrane translocase subunit TIM50</fullName>
    </recommendedName>
</protein>
<keyword evidence="1" id="KW-0809">Transit peptide</keyword>
<feature type="domain" description="FCP1 homology" evidence="2">
    <location>
        <begin position="78"/>
        <end position="223"/>
    </location>
</feature>
<dbReference type="GO" id="GO:0015031">
    <property type="term" value="P:protein transport"/>
    <property type="evidence" value="ECO:0007669"/>
    <property type="project" value="UniProtKB-KW"/>
</dbReference>
<dbReference type="SMART" id="SM00577">
    <property type="entry name" value="CPDc"/>
    <property type="match status" value="1"/>
</dbReference>
<dbReference type="GO" id="GO:0005744">
    <property type="term" value="C:TIM23 mitochondrial import inner membrane translocase complex"/>
    <property type="evidence" value="ECO:0007669"/>
    <property type="project" value="UniProtKB-UniRule"/>
</dbReference>
<dbReference type="PROSITE" id="PS50969">
    <property type="entry name" value="FCP1"/>
    <property type="match status" value="2"/>
</dbReference>
<dbReference type="InterPro" id="IPR036412">
    <property type="entry name" value="HAD-like_sf"/>
</dbReference>
<dbReference type="SUPFAM" id="SSF56784">
    <property type="entry name" value="HAD-like"/>
    <property type="match status" value="2"/>
</dbReference>
<keyword evidence="1" id="KW-0653">Protein transport</keyword>
<evidence type="ECO:0000313" key="3">
    <source>
        <dbReference type="EMBL" id="EFJ31922.1"/>
    </source>
</evidence>
<dbReference type="STRING" id="88036.D8R7R4"/>
<dbReference type="InterPro" id="IPR004274">
    <property type="entry name" value="FCP1_dom"/>
</dbReference>
<dbReference type="eggNOG" id="KOG1605">
    <property type="taxonomic scope" value="Eukaryota"/>
</dbReference>
<comment type="similarity">
    <text evidence="1">Belongs to the TIM50 family.</text>
</comment>
<name>D8R7R4_SELML</name>
<organism evidence="4">
    <name type="scientific">Selaginella moellendorffii</name>
    <name type="common">Spikemoss</name>
    <dbReference type="NCBI Taxonomy" id="88036"/>
    <lineage>
        <taxon>Eukaryota</taxon>
        <taxon>Viridiplantae</taxon>
        <taxon>Streptophyta</taxon>
        <taxon>Embryophyta</taxon>
        <taxon>Tracheophyta</taxon>
        <taxon>Lycopodiopsida</taxon>
        <taxon>Selaginellales</taxon>
        <taxon>Selaginellaceae</taxon>
        <taxon>Selaginella</taxon>
    </lineage>
</organism>
<dbReference type="Gene3D" id="3.40.50.1000">
    <property type="entry name" value="HAD superfamily/HAD-like"/>
    <property type="match status" value="2"/>
</dbReference>
<comment type="function">
    <text evidence="1">Essential component of the TIM23 complex, a complex that mediates the translocation of transit peptide-containing proteins across the mitochondrial inner membrane.</text>
</comment>
<dbReference type="InterPro" id="IPR023214">
    <property type="entry name" value="HAD_sf"/>
</dbReference>
<keyword evidence="1" id="KW-0496">Mitochondrion</keyword>
<accession>D8R7R4</accession>
<keyword evidence="4" id="KW-1185">Reference proteome</keyword>
<dbReference type="Gramene" id="EFJ31922">
    <property type="protein sequence ID" value="EFJ31922"/>
    <property type="gene ID" value="SELMODRAFT_408265"/>
</dbReference>
<dbReference type="InterPro" id="IPR050365">
    <property type="entry name" value="TIM50"/>
</dbReference>
<dbReference type="PANTHER" id="PTHR12210">
    <property type="entry name" value="DULLARD PROTEIN PHOSPHATASE"/>
    <property type="match status" value="1"/>
</dbReference>
<proteinExistence type="inferred from homology"/>
<evidence type="ECO:0000313" key="4">
    <source>
        <dbReference type="Proteomes" id="UP000001514"/>
    </source>
</evidence>
<evidence type="ECO:0000259" key="2">
    <source>
        <dbReference type="PROSITE" id="PS50969"/>
    </source>
</evidence>
<gene>
    <name evidence="3" type="ORF">SELMODRAFT_408265</name>
</gene>
<sequence>MSKAMLKALKQEKANQDTKRYWYARNRCYDRSADDDRRELSLALSSVPKVEWSYFDVKLRQHQEEDDRFCPLLDGRSWTPSGRALILLLEDTLTSSVELPDGCILVSKRPGLDDFLRDMAKQYELVLCTALQQDHARRVVKQALQCELSSGWFQLQNHGTIQASDSLARLCSDATFQALAVTATSSTTAGDSDHVIVVPKYLPDARHSDDGRLKLLAQVLLDLAKLSSDDWLWGLRHLKVQGVFRSIRNGEQQQRYNLNLGLGSSMSTASHNLALRVALGKPITPLPAGDGAYLPPAPDSGRPTLVLDLDETLVSSYRVSSSEDATLHRVAKRPGVEEFLASMANKCELVLWTASWQAYADAVVDEVLDPAGSGIFSHRLYAQHLVSDSKDLSKLGRRLERVIAVDDSEWRYPASMRQNLLVVPAYMGGHGQEDEEHHLQRVAALITRLVSSARNSVKLSYELCLPSPSQIKTCSSPIVSIRSSLRFMNVFFKAYMNREEKYIWPFAFEQGTIRGDQRDQRTTIATLNFDLVTWFNYSWLNMAEYLMIELHGNLCEGV</sequence>